<dbReference type="InterPro" id="IPR000863">
    <property type="entry name" value="Sulfotransferase_dom"/>
</dbReference>
<evidence type="ECO:0000256" key="2">
    <source>
        <dbReference type="ARBA" id="ARBA00022679"/>
    </source>
</evidence>
<evidence type="ECO:0000313" key="4">
    <source>
        <dbReference type="Proteomes" id="UP000515154"/>
    </source>
</evidence>
<sequence>MSSTSTVSEVKKRDCEEIKKEIESNPIQFIGNDGKPMQLYQYKGHNFLPLEIGSSALSKLHTVKIRPDDILLYTHPGAGSHWMFEVVNMILRGSSERINIIKESLFIDWAPIENLESAESPRVLNTHLSIEFLPPQLLKDHKIIYVNRNPKAMVVSFYRHVSRSKAFEYAGDFSSFFNLYIKGEIPYDSYFKHVQEFYALIKDNPNALIITYEEMKKDLYKVVLHIAKFLDKTISDQLAKSIVDMCSFDKMKSEKTLVSASCVPENLFKEGGTFYHSGKVDTWKKWFTVEQSERIDAKIQSEFIDKGIIFNF</sequence>
<dbReference type="KEGG" id="osn:115209946"/>
<dbReference type="RefSeq" id="XP_029634445.1">
    <property type="nucleotide sequence ID" value="XM_029778585.2"/>
</dbReference>
<keyword evidence="2" id="KW-0808">Transferase</keyword>
<dbReference type="Pfam" id="PF00685">
    <property type="entry name" value="Sulfotransfer_1"/>
    <property type="match status" value="1"/>
</dbReference>
<dbReference type="GO" id="GO:0008146">
    <property type="term" value="F:sulfotransferase activity"/>
    <property type="evidence" value="ECO:0007669"/>
    <property type="project" value="InterPro"/>
</dbReference>
<organism evidence="4 5">
    <name type="scientific">Octopus sinensis</name>
    <name type="common">East Asian common octopus</name>
    <dbReference type="NCBI Taxonomy" id="2607531"/>
    <lineage>
        <taxon>Eukaryota</taxon>
        <taxon>Metazoa</taxon>
        <taxon>Spiralia</taxon>
        <taxon>Lophotrochozoa</taxon>
        <taxon>Mollusca</taxon>
        <taxon>Cephalopoda</taxon>
        <taxon>Coleoidea</taxon>
        <taxon>Octopodiformes</taxon>
        <taxon>Octopoda</taxon>
        <taxon>Incirrata</taxon>
        <taxon>Octopodidae</taxon>
        <taxon>Octopus</taxon>
    </lineage>
</organism>
<dbReference type="PANTHER" id="PTHR11783">
    <property type="entry name" value="SULFOTRANSFERASE SULT"/>
    <property type="match status" value="1"/>
</dbReference>
<dbReference type="SUPFAM" id="SSF52540">
    <property type="entry name" value="P-loop containing nucleoside triphosphate hydrolases"/>
    <property type="match status" value="1"/>
</dbReference>
<accession>A0A6P7S8C8</accession>
<gene>
    <name evidence="5" type="primary">LOC115209946</name>
</gene>
<dbReference type="Proteomes" id="UP000515154">
    <property type="component" value="Linkage group LG3"/>
</dbReference>
<dbReference type="Gene3D" id="3.40.50.300">
    <property type="entry name" value="P-loop containing nucleotide triphosphate hydrolases"/>
    <property type="match status" value="1"/>
</dbReference>
<name>A0A6P7S8C8_9MOLL</name>
<reference evidence="5" key="1">
    <citation type="submission" date="2025-08" db="UniProtKB">
        <authorList>
            <consortium name="RefSeq"/>
        </authorList>
    </citation>
    <scope>IDENTIFICATION</scope>
</reference>
<dbReference type="AlphaFoldDB" id="A0A6P7S8C8"/>
<evidence type="ECO:0000259" key="3">
    <source>
        <dbReference type="Pfam" id="PF00685"/>
    </source>
</evidence>
<dbReference type="InterPro" id="IPR027417">
    <property type="entry name" value="P-loop_NTPase"/>
</dbReference>
<comment type="similarity">
    <text evidence="1">Belongs to the sulfotransferase 1 family.</text>
</comment>
<protein>
    <submittedName>
        <fullName evidence="5">Sulfotransferase 1C2</fullName>
    </submittedName>
</protein>
<proteinExistence type="inferred from homology"/>
<feature type="domain" description="Sulfotransferase" evidence="3">
    <location>
        <begin position="67"/>
        <end position="303"/>
    </location>
</feature>
<evidence type="ECO:0000313" key="5">
    <source>
        <dbReference type="RefSeq" id="XP_029634445.1"/>
    </source>
</evidence>
<evidence type="ECO:0000256" key="1">
    <source>
        <dbReference type="ARBA" id="ARBA00005771"/>
    </source>
</evidence>
<keyword evidence="4" id="KW-1185">Reference proteome</keyword>